<dbReference type="Pfam" id="PF05773">
    <property type="entry name" value="RWD"/>
    <property type="match status" value="1"/>
</dbReference>
<comment type="subcellular location">
    <subcellularLocation>
        <location evidence="1">Cell membrane</location>
        <topology evidence="1">Single-pass membrane protein</topology>
    </subcellularLocation>
</comment>
<evidence type="ECO:0000256" key="2">
    <source>
        <dbReference type="ARBA" id="ARBA00008688"/>
    </source>
</evidence>
<evidence type="ECO:0000256" key="6">
    <source>
        <dbReference type="ARBA" id="ARBA00023136"/>
    </source>
</evidence>
<sequence>MTANEEQEMELEALRSIYEGDDCFKELSPVSFQFRIGDLDESKSFLLDVSWPETYPDSAPHISLDAFFNNRISPETKQLILSKLHEQVEVNLGSAMMYTLFEWAKENQEMLMENHHPVVSAVTLSSTSDMTSPISVSKKKEKKEQLTKAQKRKMIGRTVNETNNEKTDNGNSTHPEYIAFGLVPVFFLLGLLGMFICHMLKKKGYRCTTDAEEPDEPEGEEEKHLEGVDMNDTYSEGNTDTVGQIVHYIMSNEANSDALKAMVSENSIDSDGAPVTPTTPAPPTPVTPVSPGAPAGAAKHTCSHLHTIGGVVGHNNMCNRCNQKKWPLMRRGSNRKMDRRAHTGEVTVLAVGRFRVTKSDPRPARERRSLLITEPNGSVPATPVRTEAPSLNSSTDTQPRAEVDDKK</sequence>
<dbReference type="InterPro" id="IPR006575">
    <property type="entry name" value="RWD_dom"/>
</dbReference>
<dbReference type="AlphaFoldDB" id="A0A556TZ66"/>
<feature type="compositionally biased region" description="Polar residues" evidence="7">
    <location>
        <begin position="389"/>
        <end position="398"/>
    </location>
</feature>
<feature type="region of interest" description="Disordered" evidence="7">
    <location>
        <begin position="359"/>
        <end position="407"/>
    </location>
</feature>
<evidence type="ECO:0000313" key="11">
    <source>
        <dbReference type="Proteomes" id="UP000319801"/>
    </source>
</evidence>
<organism evidence="10 11">
    <name type="scientific">Bagarius yarrelli</name>
    <name type="common">Goonch</name>
    <name type="synonym">Bagrus yarrelli</name>
    <dbReference type="NCBI Taxonomy" id="175774"/>
    <lineage>
        <taxon>Eukaryota</taxon>
        <taxon>Metazoa</taxon>
        <taxon>Chordata</taxon>
        <taxon>Craniata</taxon>
        <taxon>Vertebrata</taxon>
        <taxon>Euteleostomi</taxon>
        <taxon>Actinopterygii</taxon>
        <taxon>Neopterygii</taxon>
        <taxon>Teleostei</taxon>
        <taxon>Ostariophysi</taxon>
        <taxon>Siluriformes</taxon>
        <taxon>Sisoridae</taxon>
        <taxon>Sisorinae</taxon>
        <taxon>Bagarius</taxon>
    </lineage>
</organism>
<dbReference type="PANTHER" id="PTHR31037:SF1">
    <property type="entry name" value="RELT-LIKE PROTEIN 1"/>
    <property type="match status" value="1"/>
</dbReference>
<evidence type="ECO:0000256" key="4">
    <source>
        <dbReference type="ARBA" id="ARBA00022692"/>
    </source>
</evidence>
<dbReference type="InterPro" id="IPR042315">
    <property type="entry name" value="RELL1"/>
</dbReference>
<evidence type="ECO:0000256" key="8">
    <source>
        <dbReference type="SAM" id="Phobius"/>
    </source>
</evidence>
<feature type="region of interest" description="Disordered" evidence="7">
    <location>
        <begin position="130"/>
        <end position="152"/>
    </location>
</feature>
<keyword evidence="11" id="KW-1185">Reference proteome</keyword>
<feature type="transmembrane region" description="Helical" evidence="8">
    <location>
        <begin position="177"/>
        <end position="196"/>
    </location>
</feature>
<keyword evidence="5 8" id="KW-1133">Transmembrane helix</keyword>
<dbReference type="SUPFAM" id="SSF54495">
    <property type="entry name" value="UBC-like"/>
    <property type="match status" value="1"/>
</dbReference>
<dbReference type="InterPro" id="IPR022248">
    <property type="entry name" value="TNF_rcpt_RELT"/>
</dbReference>
<keyword evidence="6 8" id="KW-0472">Membrane</keyword>
<dbReference type="GO" id="GO:1900745">
    <property type="term" value="P:positive regulation of p38MAPK cascade"/>
    <property type="evidence" value="ECO:0007669"/>
    <property type="project" value="InterPro"/>
</dbReference>
<evidence type="ECO:0000313" key="10">
    <source>
        <dbReference type="EMBL" id="TSL40988.1"/>
    </source>
</evidence>
<protein>
    <submittedName>
        <fullName evidence="10">RWD domain-containing protein 4</fullName>
    </submittedName>
</protein>
<feature type="compositionally biased region" description="Basic and acidic residues" evidence="7">
    <location>
        <begin position="359"/>
        <end position="369"/>
    </location>
</feature>
<dbReference type="GO" id="GO:0005886">
    <property type="term" value="C:plasma membrane"/>
    <property type="evidence" value="ECO:0007669"/>
    <property type="project" value="UniProtKB-SubCell"/>
</dbReference>
<dbReference type="SMART" id="SM00591">
    <property type="entry name" value="RWD"/>
    <property type="match status" value="1"/>
</dbReference>
<accession>A0A556TZ66</accession>
<dbReference type="CDD" id="cd23817">
    <property type="entry name" value="RWD-RWDD4"/>
    <property type="match status" value="1"/>
</dbReference>
<evidence type="ECO:0000259" key="9">
    <source>
        <dbReference type="PROSITE" id="PS50908"/>
    </source>
</evidence>
<keyword evidence="4 8" id="KW-0812">Transmembrane</keyword>
<feature type="domain" description="RWD" evidence="9">
    <location>
        <begin position="9"/>
        <end position="111"/>
    </location>
</feature>
<evidence type="ECO:0000256" key="3">
    <source>
        <dbReference type="ARBA" id="ARBA00022475"/>
    </source>
</evidence>
<dbReference type="Gene3D" id="3.10.110.10">
    <property type="entry name" value="Ubiquitin Conjugating Enzyme"/>
    <property type="match status" value="1"/>
</dbReference>
<dbReference type="OrthoDB" id="10045773at2759"/>
<dbReference type="PANTHER" id="PTHR31037">
    <property type="entry name" value="RELT-LIKE PROTEIN 1-RELATED"/>
    <property type="match status" value="1"/>
</dbReference>
<dbReference type="EMBL" id="VCAZ01000031">
    <property type="protein sequence ID" value="TSL40988.1"/>
    <property type="molecule type" value="Genomic_DNA"/>
</dbReference>
<dbReference type="Pfam" id="PF12606">
    <property type="entry name" value="RELT"/>
    <property type="match status" value="1"/>
</dbReference>
<comment type="similarity">
    <text evidence="2">Belongs to the RELT family.</text>
</comment>
<evidence type="ECO:0000256" key="5">
    <source>
        <dbReference type="ARBA" id="ARBA00022989"/>
    </source>
</evidence>
<comment type="caution">
    <text evidence="10">The sequence shown here is derived from an EMBL/GenBank/DDBJ whole genome shotgun (WGS) entry which is preliminary data.</text>
</comment>
<keyword evidence="3" id="KW-1003">Cell membrane</keyword>
<reference evidence="10 11" key="1">
    <citation type="journal article" date="2019" name="Genome Biol. Evol.">
        <title>Whole-Genome Sequencing of the Giant Devil Catfish, Bagarius yarrelli.</title>
        <authorList>
            <person name="Jiang W."/>
            <person name="Lv Y."/>
            <person name="Cheng L."/>
            <person name="Yang K."/>
            <person name="Chao B."/>
            <person name="Wang X."/>
            <person name="Li Y."/>
            <person name="Pan X."/>
            <person name="You X."/>
            <person name="Zhang Y."/>
            <person name="Yang J."/>
            <person name="Li J."/>
            <person name="Zhang X."/>
            <person name="Liu S."/>
            <person name="Sun C."/>
            <person name="Yang J."/>
            <person name="Shi Q."/>
        </authorList>
    </citation>
    <scope>NUCLEOTIDE SEQUENCE [LARGE SCALE GENOMIC DNA]</scope>
    <source>
        <strain evidence="10">JWS20170419001</strain>
        <tissue evidence="10">Muscle</tissue>
    </source>
</reference>
<dbReference type="InterPro" id="IPR016135">
    <property type="entry name" value="UBQ-conjugating_enzyme/RWD"/>
</dbReference>
<evidence type="ECO:0000256" key="1">
    <source>
        <dbReference type="ARBA" id="ARBA00004162"/>
    </source>
</evidence>
<gene>
    <name evidence="10" type="ORF">Baya_7067</name>
</gene>
<name>A0A556TZ66_BAGYA</name>
<proteinExistence type="inferred from homology"/>
<dbReference type="PROSITE" id="PS50908">
    <property type="entry name" value="RWD"/>
    <property type="match status" value="1"/>
</dbReference>
<dbReference type="Proteomes" id="UP000319801">
    <property type="component" value="Unassembled WGS sequence"/>
</dbReference>
<evidence type="ECO:0000256" key="7">
    <source>
        <dbReference type="SAM" id="MobiDB-lite"/>
    </source>
</evidence>